<protein>
    <recommendedName>
        <fullName evidence="5">DUF1232 domain-containing protein</fullName>
    </recommendedName>
</protein>
<keyword evidence="7" id="KW-1185">Reference proteome</keyword>
<dbReference type="Pfam" id="PF06803">
    <property type="entry name" value="DUF1232"/>
    <property type="match status" value="1"/>
</dbReference>
<comment type="caution">
    <text evidence="6">The sequence shown here is derived from an EMBL/GenBank/DDBJ whole genome shotgun (WGS) entry which is preliminary data.</text>
</comment>
<dbReference type="Proteomes" id="UP000245252">
    <property type="component" value="Unassembled WGS sequence"/>
</dbReference>
<evidence type="ECO:0000256" key="3">
    <source>
        <dbReference type="ARBA" id="ARBA00022989"/>
    </source>
</evidence>
<evidence type="ECO:0000313" key="6">
    <source>
        <dbReference type="EMBL" id="PWE55145.1"/>
    </source>
</evidence>
<evidence type="ECO:0000256" key="2">
    <source>
        <dbReference type="ARBA" id="ARBA00022692"/>
    </source>
</evidence>
<keyword evidence="3" id="KW-1133">Transmembrane helix</keyword>
<evidence type="ECO:0000313" key="7">
    <source>
        <dbReference type="Proteomes" id="UP000245252"/>
    </source>
</evidence>
<evidence type="ECO:0000256" key="1">
    <source>
        <dbReference type="ARBA" id="ARBA00004127"/>
    </source>
</evidence>
<dbReference type="EMBL" id="QFBC01000007">
    <property type="protein sequence ID" value="PWE55145.1"/>
    <property type="molecule type" value="Genomic_DNA"/>
</dbReference>
<sequence length="136" mass="15093">MDCADPGGASVTTDDIKFGEILLPGDEKTQERREQTVKAKFWPKFRRAVRHIPFGRDVVASFYCAIDPQTPTRVRGILLAALGYFIMPADLVPDILAVVGFSDDIAVLSTALAMIRGHIHERHYQSADRALADRPE</sequence>
<dbReference type="OrthoDB" id="9813247at2"/>
<keyword evidence="2" id="KW-0812">Transmembrane</keyword>
<evidence type="ECO:0000259" key="5">
    <source>
        <dbReference type="Pfam" id="PF06803"/>
    </source>
</evidence>
<organism evidence="6 7">
    <name type="scientific">Metarhizobium album</name>
    <dbReference type="NCBI Taxonomy" id="2182425"/>
    <lineage>
        <taxon>Bacteria</taxon>
        <taxon>Pseudomonadati</taxon>
        <taxon>Pseudomonadota</taxon>
        <taxon>Alphaproteobacteria</taxon>
        <taxon>Hyphomicrobiales</taxon>
        <taxon>Rhizobiaceae</taxon>
        <taxon>Metarhizobium</taxon>
    </lineage>
</organism>
<comment type="subcellular location">
    <subcellularLocation>
        <location evidence="1">Endomembrane system</location>
        <topology evidence="1">Multi-pass membrane protein</topology>
    </subcellularLocation>
</comment>
<dbReference type="GO" id="GO:0012505">
    <property type="term" value="C:endomembrane system"/>
    <property type="evidence" value="ECO:0007669"/>
    <property type="project" value="UniProtKB-SubCell"/>
</dbReference>
<dbReference type="RefSeq" id="WP_109459443.1">
    <property type="nucleotide sequence ID" value="NZ_QFBC01000007.1"/>
</dbReference>
<accession>A0A2U2DPA3</accession>
<feature type="domain" description="DUF1232" evidence="5">
    <location>
        <begin position="75"/>
        <end position="109"/>
    </location>
</feature>
<evidence type="ECO:0000256" key="4">
    <source>
        <dbReference type="ARBA" id="ARBA00023136"/>
    </source>
</evidence>
<proteinExistence type="predicted"/>
<gene>
    <name evidence="6" type="ORF">DEM27_17035</name>
</gene>
<dbReference type="InterPro" id="IPR010652">
    <property type="entry name" value="DUF1232"/>
</dbReference>
<keyword evidence="4" id="KW-0472">Membrane</keyword>
<reference evidence="6 7" key="1">
    <citation type="submission" date="2018-05" db="EMBL/GenBank/DDBJ databases">
        <title>The draft genome of strain NS-104.</title>
        <authorList>
            <person name="Hang P."/>
            <person name="Jiang J."/>
        </authorList>
    </citation>
    <scope>NUCLEOTIDE SEQUENCE [LARGE SCALE GENOMIC DNA]</scope>
    <source>
        <strain evidence="6 7">NS-104</strain>
    </source>
</reference>
<name>A0A2U2DPA3_9HYPH</name>
<dbReference type="AlphaFoldDB" id="A0A2U2DPA3"/>
<dbReference type="PIRSF" id="PIRSF031804">
    <property type="entry name" value="UCP031804"/>
    <property type="match status" value="1"/>
</dbReference>
<dbReference type="InterPro" id="IPR016983">
    <property type="entry name" value="UCP031804"/>
</dbReference>